<dbReference type="PANTHER" id="PTHR30204:SF69">
    <property type="entry name" value="MERR-FAMILY TRANSCRIPTIONAL REGULATOR"/>
    <property type="match status" value="1"/>
</dbReference>
<dbReference type="InterPro" id="IPR009061">
    <property type="entry name" value="DNA-bd_dom_put_sf"/>
</dbReference>
<sequence>MKEYFSIGEISHLLGLSSHTLRYYDKIGLLEPASVNEQTGYRFYAYHQLFTLERIRHLQHLEFSLEEIQAIISDTTMDTFRNLLSGKKEELDREISRLTTLRDTVEQYQRYYQRSDEQMLFNVPFKAHFETRYLFAEAYRPGESLYGTAGYRLMVRKSAPDCSDLNFLRQIGFLLDRDEFKSGRVRPTHYFMMLANAPPESCENVQMVPAGDFLCFRSHILKRDAEISPLLPLLSCDQVPRLVLACELEDSTDDSVQAFTQSCFEIQIQL</sequence>
<dbReference type="Pfam" id="PF13411">
    <property type="entry name" value="MerR_1"/>
    <property type="match status" value="1"/>
</dbReference>
<evidence type="ECO:0000259" key="5">
    <source>
        <dbReference type="PROSITE" id="PS50937"/>
    </source>
</evidence>
<proteinExistence type="predicted"/>
<dbReference type="GO" id="GO:0003677">
    <property type="term" value="F:DNA binding"/>
    <property type="evidence" value="ECO:0007669"/>
    <property type="project" value="UniProtKB-KW"/>
</dbReference>
<dbReference type="PANTHER" id="PTHR30204">
    <property type="entry name" value="REDOX-CYCLING DRUG-SENSING TRANSCRIPTIONAL ACTIVATOR SOXR"/>
    <property type="match status" value="1"/>
</dbReference>
<dbReference type="InterPro" id="IPR000551">
    <property type="entry name" value="MerR-type_HTH_dom"/>
</dbReference>
<accession>A0A174S6Q7</accession>
<dbReference type="InterPro" id="IPR047057">
    <property type="entry name" value="MerR_fam"/>
</dbReference>
<dbReference type="Gene3D" id="1.10.1660.10">
    <property type="match status" value="1"/>
</dbReference>
<protein>
    <submittedName>
        <fullName evidence="6">Multidrug-efflux transporter 1 regulator</fullName>
    </submittedName>
</protein>
<evidence type="ECO:0000256" key="3">
    <source>
        <dbReference type="ARBA" id="ARBA00023125"/>
    </source>
</evidence>
<dbReference type="PROSITE" id="PS00552">
    <property type="entry name" value="HTH_MERR_1"/>
    <property type="match status" value="1"/>
</dbReference>
<dbReference type="AlphaFoldDB" id="A0A174S6Q7"/>
<dbReference type="SMART" id="SM00422">
    <property type="entry name" value="HTH_MERR"/>
    <property type="match status" value="1"/>
</dbReference>
<dbReference type="PROSITE" id="PS50937">
    <property type="entry name" value="HTH_MERR_2"/>
    <property type="match status" value="1"/>
</dbReference>
<dbReference type="Proteomes" id="UP000095765">
    <property type="component" value="Unassembled WGS sequence"/>
</dbReference>
<evidence type="ECO:0000256" key="1">
    <source>
        <dbReference type="ARBA" id="ARBA00022491"/>
    </source>
</evidence>
<dbReference type="OrthoDB" id="9773308at2"/>
<feature type="domain" description="HTH merR-type" evidence="5">
    <location>
        <begin position="4"/>
        <end position="74"/>
    </location>
</feature>
<evidence type="ECO:0000256" key="2">
    <source>
        <dbReference type="ARBA" id="ARBA00023015"/>
    </source>
</evidence>
<evidence type="ECO:0000313" key="7">
    <source>
        <dbReference type="Proteomes" id="UP000095765"/>
    </source>
</evidence>
<evidence type="ECO:0000256" key="4">
    <source>
        <dbReference type="ARBA" id="ARBA00023163"/>
    </source>
</evidence>
<name>A0A174S6Q7_9FIRM</name>
<keyword evidence="4" id="KW-0804">Transcription</keyword>
<dbReference type="EMBL" id="CZBE01000016">
    <property type="protein sequence ID" value="CUP90860.1"/>
    <property type="molecule type" value="Genomic_DNA"/>
</dbReference>
<evidence type="ECO:0000313" key="6">
    <source>
        <dbReference type="EMBL" id="CUP90860.1"/>
    </source>
</evidence>
<keyword evidence="1" id="KW-0678">Repressor</keyword>
<reference evidence="6 7" key="1">
    <citation type="submission" date="2015-09" db="EMBL/GenBank/DDBJ databases">
        <authorList>
            <consortium name="Pathogen Informatics"/>
        </authorList>
    </citation>
    <scope>NUCLEOTIDE SEQUENCE [LARGE SCALE GENOMIC DNA]</scope>
    <source>
        <strain evidence="6 7">2789STDY5834939</strain>
    </source>
</reference>
<gene>
    <name evidence="6" type="primary">bmrR_3</name>
    <name evidence="6" type="ORF">ERS852551_02347</name>
</gene>
<keyword evidence="3" id="KW-0238">DNA-binding</keyword>
<dbReference type="CDD" id="cd01107">
    <property type="entry name" value="HTH_BmrR"/>
    <property type="match status" value="1"/>
</dbReference>
<dbReference type="SUPFAM" id="SSF46955">
    <property type="entry name" value="Putative DNA-binding domain"/>
    <property type="match status" value="1"/>
</dbReference>
<dbReference type="RefSeq" id="WP_055245458.1">
    <property type="nucleotide sequence ID" value="NZ_CABIWA010000018.1"/>
</dbReference>
<organism evidence="6 7">
    <name type="scientific">Anaerotruncus colihominis</name>
    <dbReference type="NCBI Taxonomy" id="169435"/>
    <lineage>
        <taxon>Bacteria</taxon>
        <taxon>Bacillati</taxon>
        <taxon>Bacillota</taxon>
        <taxon>Clostridia</taxon>
        <taxon>Eubacteriales</taxon>
        <taxon>Oscillospiraceae</taxon>
        <taxon>Anaerotruncus</taxon>
    </lineage>
</organism>
<dbReference type="GO" id="GO:0003700">
    <property type="term" value="F:DNA-binding transcription factor activity"/>
    <property type="evidence" value="ECO:0007669"/>
    <property type="project" value="InterPro"/>
</dbReference>
<keyword evidence="2" id="KW-0805">Transcription regulation</keyword>